<evidence type="ECO:0000256" key="3">
    <source>
        <dbReference type="SAM" id="Phobius"/>
    </source>
</evidence>
<dbReference type="OrthoDB" id="7781803at2759"/>
<evidence type="ECO:0000313" key="4">
    <source>
        <dbReference type="EMBL" id="CAH1104791.1"/>
    </source>
</evidence>
<dbReference type="GO" id="GO:0008010">
    <property type="term" value="F:structural constituent of chitin-based larval cuticle"/>
    <property type="evidence" value="ECO:0007669"/>
    <property type="project" value="TreeGrafter"/>
</dbReference>
<keyword evidence="3" id="KW-0472">Membrane</keyword>
<dbReference type="Proteomes" id="UP001153636">
    <property type="component" value="Chromosome 18"/>
</dbReference>
<organism evidence="4 5">
    <name type="scientific">Psylliodes chrysocephalus</name>
    <dbReference type="NCBI Taxonomy" id="3402493"/>
    <lineage>
        <taxon>Eukaryota</taxon>
        <taxon>Metazoa</taxon>
        <taxon>Ecdysozoa</taxon>
        <taxon>Arthropoda</taxon>
        <taxon>Hexapoda</taxon>
        <taxon>Insecta</taxon>
        <taxon>Pterygota</taxon>
        <taxon>Neoptera</taxon>
        <taxon>Endopterygota</taxon>
        <taxon>Coleoptera</taxon>
        <taxon>Polyphaga</taxon>
        <taxon>Cucujiformia</taxon>
        <taxon>Chrysomeloidea</taxon>
        <taxon>Chrysomelidae</taxon>
        <taxon>Galerucinae</taxon>
        <taxon>Alticini</taxon>
        <taxon>Psylliodes</taxon>
    </lineage>
</organism>
<dbReference type="PROSITE" id="PS00233">
    <property type="entry name" value="CHIT_BIND_RR_1"/>
    <property type="match status" value="1"/>
</dbReference>
<protein>
    <recommendedName>
        <fullName evidence="6">Endocuticle structural glycoprotein SgAbd-2</fullName>
    </recommendedName>
</protein>
<evidence type="ECO:0000313" key="5">
    <source>
        <dbReference type="Proteomes" id="UP001153636"/>
    </source>
</evidence>
<dbReference type="AlphaFoldDB" id="A0A9P0CNA7"/>
<dbReference type="EMBL" id="OV651830">
    <property type="protein sequence ID" value="CAH1104791.1"/>
    <property type="molecule type" value="Genomic_DNA"/>
</dbReference>
<sequence length="258" mass="29289">IKKSEDAPVERVYIEISLRSVICLYLVFIVVCERSSSVMKILIVSALVLGVAVAQPQRRPHSYYDESQREIQKNQDYQPHSDQQYQKNSVQDNSAQNYQQTKESNQYQDNQVRSKHESTTFIPIIRFDKEQSEDGSYKASYETGNNIIAEEEGYLKNLGPDPNAEGETLKSQVQTGSFSYTSPEGILINVKYIADESGFHATGDHLPTPPPVSPEVQKGLELIFAGIRAQEEEDARHLKDNPQDIGKRPEYDDGQYRQ</sequence>
<proteinExistence type="predicted"/>
<feature type="compositionally biased region" description="Basic and acidic residues" evidence="2">
    <location>
        <begin position="234"/>
        <end position="258"/>
    </location>
</feature>
<dbReference type="PANTHER" id="PTHR10380:SF109">
    <property type="entry name" value="CUTICULAR PROTEIN 49AH"/>
    <property type="match status" value="1"/>
</dbReference>
<dbReference type="InterPro" id="IPR000618">
    <property type="entry name" value="Insect_cuticle"/>
</dbReference>
<dbReference type="GO" id="GO:0062129">
    <property type="term" value="C:chitin-based extracellular matrix"/>
    <property type="evidence" value="ECO:0007669"/>
    <property type="project" value="TreeGrafter"/>
</dbReference>
<keyword evidence="1" id="KW-0193">Cuticle</keyword>
<feature type="non-terminal residue" evidence="4">
    <location>
        <position position="1"/>
    </location>
</feature>
<gene>
    <name evidence="4" type="ORF">PSYICH_LOCUS5810</name>
</gene>
<feature type="transmembrane region" description="Helical" evidence="3">
    <location>
        <begin position="12"/>
        <end position="31"/>
    </location>
</feature>
<dbReference type="Pfam" id="PF00379">
    <property type="entry name" value="Chitin_bind_4"/>
    <property type="match status" value="1"/>
</dbReference>
<evidence type="ECO:0000256" key="1">
    <source>
        <dbReference type="ARBA" id="ARBA00022460"/>
    </source>
</evidence>
<keyword evidence="3" id="KW-0812">Transmembrane</keyword>
<dbReference type="PANTHER" id="PTHR10380">
    <property type="entry name" value="CUTICLE PROTEIN"/>
    <property type="match status" value="1"/>
</dbReference>
<reference evidence="4" key="1">
    <citation type="submission" date="2022-01" db="EMBL/GenBank/DDBJ databases">
        <authorList>
            <person name="King R."/>
        </authorList>
    </citation>
    <scope>NUCLEOTIDE SEQUENCE</scope>
</reference>
<dbReference type="InterPro" id="IPR050468">
    <property type="entry name" value="Cuticle_Struct_Prot"/>
</dbReference>
<feature type="region of interest" description="Disordered" evidence="2">
    <location>
        <begin position="72"/>
        <end position="116"/>
    </location>
</feature>
<dbReference type="InterPro" id="IPR031311">
    <property type="entry name" value="CHIT_BIND_RR_consensus"/>
</dbReference>
<keyword evidence="5" id="KW-1185">Reference proteome</keyword>
<feature type="compositionally biased region" description="Polar residues" evidence="2">
    <location>
        <begin position="74"/>
        <end position="111"/>
    </location>
</feature>
<evidence type="ECO:0000256" key="2">
    <source>
        <dbReference type="SAM" id="MobiDB-lite"/>
    </source>
</evidence>
<feature type="region of interest" description="Disordered" evidence="2">
    <location>
        <begin position="231"/>
        <end position="258"/>
    </location>
</feature>
<evidence type="ECO:0008006" key="6">
    <source>
        <dbReference type="Google" id="ProtNLM"/>
    </source>
</evidence>
<accession>A0A9P0CNA7</accession>
<name>A0A9P0CNA7_9CUCU</name>
<keyword evidence="3" id="KW-1133">Transmembrane helix</keyword>